<evidence type="ECO:0000313" key="2">
    <source>
        <dbReference type="EMBL" id="AXG11945.1"/>
    </source>
</evidence>
<feature type="compositionally biased region" description="Low complexity" evidence="1">
    <location>
        <begin position="43"/>
        <end position="61"/>
    </location>
</feature>
<proteinExistence type="predicted"/>
<evidence type="ECO:0008006" key="4">
    <source>
        <dbReference type="Google" id="ProtNLM"/>
    </source>
</evidence>
<protein>
    <recommendedName>
        <fullName evidence="4">Twin-arginine translocation signal domain-containing protein</fullName>
    </recommendedName>
</protein>
<keyword evidence="2" id="KW-0614">Plasmid</keyword>
<sequence length="226" mass="25294">MNSNNTSADAQHSNSTLGRRSFLQETGALAGAGAITAFAGCSSSSASGGTNDGGESSSPTPDSDEPVFPLTASVSDPYHFYRIINEYEDDTEYHGPVWLVDLTFDLAVDIGDWKSSDEYAVPTMYPIRVSKNGGNPEYGRIFHINKDEGWYRVENKWFVDRSHFVVDETETEYLVLGYGEDDEPDADTDYSVYLEDRTNQDFYELVSFTYDGDPAERNLLDEEFRD</sequence>
<dbReference type="InterPro" id="IPR019546">
    <property type="entry name" value="TAT_signal_bac_arc"/>
</dbReference>
<evidence type="ECO:0000313" key="3">
    <source>
        <dbReference type="Proteomes" id="UP000252985"/>
    </source>
</evidence>
<reference evidence="2 3" key="1">
    <citation type="submission" date="2018-07" db="EMBL/GenBank/DDBJ databases">
        <title>Genome sequences of Haloplanus sp. CBA1112.</title>
        <authorList>
            <person name="Kim Y.B."/>
            <person name="Roh S.W."/>
        </authorList>
    </citation>
    <scope>NUCLEOTIDE SEQUENCE [LARGE SCALE GENOMIC DNA]</scope>
    <source>
        <strain evidence="2 3">CBA1112</strain>
        <plasmid evidence="3">pcba1112-02</plasmid>
    </source>
</reference>
<dbReference type="KEGG" id="haq:DU484_18710"/>
<gene>
    <name evidence="2" type="ORF">DU484_18710</name>
</gene>
<feature type="region of interest" description="Disordered" evidence="1">
    <location>
        <begin position="43"/>
        <end position="70"/>
    </location>
</feature>
<dbReference type="NCBIfam" id="TIGR01409">
    <property type="entry name" value="TAT_signal_seq"/>
    <property type="match status" value="1"/>
</dbReference>
<dbReference type="AlphaFoldDB" id="A0A345EIC3"/>
<dbReference type="Proteomes" id="UP000252985">
    <property type="component" value="Plasmid pCBA1112-02"/>
</dbReference>
<evidence type="ECO:0000256" key="1">
    <source>
        <dbReference type="SAM" id="MobiDB-lite"/>
    </source>
</evidence>
<dbReference type="GeneID" id="37289054"/>
<dbReference type="InterPro" id="IPR006311">
    <property type="entry name" value="TAT_signal"/>
</dbReference>
<dbReference type="EMBL" id="CP031149">
    <property type="protein sequence ID" value="AXG11945.1"/>
    <property type="molecule type" value="Genomic_DNA"/>
</dbReference>
<name>A0A345EIC3_9EURY</name>
<organism evidence="2 3">
    <name type="scientific">Haloplanus rubicundus</name>
    <dbReference type="NCBI Taxonomy" id="1547898"/>
    <lineage>
        <taxon>Archaea</taxon>
        <taxon>Methanobacteriati</taxon>
        <taxon>Methanobacteriota</taxon>
        <taxon>Stenosarchaea group</taxon>
        <taxon>Halobacteria</taxon>
        <taxon>Halobacteriales</taxon>
        <taxon>Haloferacaceae</taxon>
        <taxon>Haloplanus</taxon>
    </lineage>
</organism>
<geneLocation type="plasmid" evidence="3">
    <name>pcba1112-02</name>
</geneLocation>
<dbReference type="PROSITE" id="PS51318">
    <property type="entry name" value="TAT"/>
    <property type="match status" value="1"/>
</dbReference>
<accession>A0A345EIC3</accession>
<dbReference type="RefSeq" id="WP_114606850.1">
    <property type="nucleotide sequence ID" value="NZ_CP031149.1"/>
</dbReference>